<dbReference type="AlphaFoldDB" id="L7CQ47"/>
<protein>
    <submittedName>
        <fullName evidence="1">Uncharacterized protein</fullName>
    </submittedName>
</protein>
<sequence length="50" mass="5674">MITPIGIERTFMKRKHTGASVFLYLIPVPDLIDRSIATMTKPRMTLGHAF</sequence>
<evidence type="ECO:0000313" key="1">
    <source>
        <dbReference type="EMBL" id="ELP35196.1"/>
    </source>
</evidence>
<evidence type="ECO:0000313" key="2">
    <source>
        <dbReference type="Proteomes" id="UP000010959"/>
    </source>
</evidence>
<organism evidence="1 2">
    <name type="scientific">Rhodopirellula baltica SWK14</name>
    <dbReference type="NCBI Taxonomy" id="993516"/>
    <lineage>
        <taxon>Bacteria</taxon>
        <taxon>Pseudomonadati</taxon>
        <taxon>Planctomycetota</taxon>
        <taxon>Planctomycetia</taxon>
        <taxon>Pirellulales</taxon>
        <taxon>Pirellulaceae</taxon>
        <taxon>Rhodopirellula</taxon>
    </lineage>
</organism>
<accession>L7CQ47</accession>
<reference evidence="1 2" key="1">
    <citation type="journal article" date="2013" name="Mar. Genomics">
        <title>Expression of sulfatases in Rhodopirellula baltica and the diversity of sulfatases in the genus Rhodopirellula.</title>
        <authorList>
            <person name="Wegner C.E."/>
            <person name="Richter-Heitmann T."/>
            <person name="Klindworth A."/>
            <person name="Klockow C."/>
            <person name="Richter M."/>
            <person name="Achstetter T."/>
            <person name="Glockner F.O."/>
            <person name="Harder J."/>
        </authorList>
    </citation>
    <scope>NUCLEOTIDE SEQUENCE [LARGE SCALE GENOMIC DNA]</scope>
    <source>
        <strain evidence="1 2">SWK14</strain>
    </source>
</reference>
<proteinExistence type="predicted"/>
<comment type="caution">
    <text evidence="1">The sequence shown here is derived from an EMBL/GenBank/DDBJ whole genome shotgun (WGS) entry which is preliminary data.</text>
</comment>
<dbReference type="Proteomes" id="UP000010959">
    <property type="component" value="Unassembled WGS sequence"/>
</dbReference>
<name>L7CQ47_RHOBT</name>
<gene>
    <name evidence="1" type="ORF">RBSWK_00864</name>
</gene>
<dbReference type="EMBL" id="AMWG01000020">
    <property type="protein sequence ID" value="ELP35196.1"/>
    <property type="molecule type" value="Genomic_DNA"/>
</dbReference>